<dbReference type="OrthoDB" id="9804753at2"/>
<evidence type="ECO:0000256" key="2">
    <source>
        <dbReference type="ARBA" id="ARBA00003921"/>
    </source>
</evidence>
<protein>
    <recommendedName>
        <fullName evidence="6 19">UDP-N-acetylenolpyruvoylglucosamine reductase</fullName>
        <ecNumber evidence="5 19">1.3.1.98</ecNumber>
    </recommendedName>
    <alternativeName>
        <fullName evidence="17 19">UDP-N-acetylmuramate dehydrogenase</fullName>
    </alternativeName>
</protein>
<dbReference type="InterPro" id="IPR006094">
    <property type="entry name" value="Oxid_FAD_bind_N"/>
</dbReference>
<dbReference type="GO" id="GO:0008360">
    <property type="term" value="P:regulation of cell shape"/>
    <property type="evidence" value="ECO:0007669"/>
    <property type="project" value="UniProtKB-KW"/>
</dbReference>
<comment type="catalytic activity">
    <reaction evidence="18 19">
        <text>UDP-N-acetyl-alpha-D-muramate + NADP(+) = UDP-N-acetyl-3-O-(1-carboxyvinyl)-alpha-D-glucosamine + NADPH + H(+)</text>
        <dbReference type="Rhea" id="RHEA:12248"/>
        <dbReference type="ChEBI" id="CHEBI:15378"/>
        <dbReference type="ChEBI" id="CHEBI:57783"/>
        <dbReference type="ChEBI" id="CHEBI:58349"/>
        <dbReference type="ChEBI" id="CHEBI:68483"/>
        <dbReference type="ChEBI" id="CHEBI:70757"/>
        <dbReference type="EC" id="1.3.1.98"/>
    </reaction>
</comment>
<keyword evidence="12 19" id="KW-0133">Cell shape</keyword>
<dbReference type="InterPro" id="IPR011601">
    <property type="entry name" value="MurB_C"/>
</dbReference>
<dbReference type="RefSeq" id="WP_104828723.1">
    <property type="nucleotide sequence ID" value="NZ_PJCH01000003.1"/>
</dbReference>
<evidence type="ECO:0000256" key="10">
    <source>
        <dbReference type="ARBA" id="ARBA00022827"/>
    </source>
</evidence>
<keyword evidence="9 19" id="KW-0285">Flavoprotein</keyword>
<evidence type="ECO:0000256" key="15">
    <source>
        <dbReference type="ARBA" id="ARBA00023306"/>
    </source>
</evidence>
<dbReference type="Gene3D" id="3.30.43.10">
    <property type="entry name" value="Uridine Diphospho-n-acetylenolpyruvylglucosamine Reductase, domain 2"/>
    <property type="match status" value="1"/>
</dbReference>
<dbReference type="SUPFAM" id="SSF56194">
    <property type="entry name" value="Uridine diphospho-N-Acetylenolpyruvylglucosamine reductase, MurB, C-terminal domain"/>
    <property type="match status" value="1"/>
</dbReference>
<dbReference type="InterPro" id="IPR036635">
    <property type="entry name" value="MurB_C_sf"/>
</dbReference>
<dbReference type="InterPro" id="IPR016167">
    <property type="entry name" value="FAD-bd_PCMH_sub1"/>
</dbReference>
<evidence type="ECO:0000256" key="13">
    <source>
        <dbReference type="ARBA" id="ARBA00022984"/>
    </source>
</evidence>
<evidence type="ECO:0000256" key="7">
    <source>
        <dbReference type="ARBA" id="ARBA00022490"/>
    </source>
</evidence>
<evidence type="ECO:0000256" key="17">
    <source>
        <dbReference type="ARBA" id="ARBA00031026"/>
    </source>
</evidence>
<dbReference type="PROSITE" id="PS51387">
    <property type="entry name" value="FAD_PCMH"/>
    <property type="match status" value="1"/>
</dbReference>
<dbReference type="AlphaFoldDB" id="A0A2S7K9A6"/>
<evidence type="ECO:0000256" key="8">
    <source>
        <dbReference type="ARBA" id="ARBA00022618"/>
    </source>
</evidence>
<keyword evidence="14 19" id="KW-0560">Oxidoreductase</keyword>
<evidence type="ECO:0000256" key="14">
    <source>
        <dbReference type="ARBA" id="ARBA00023002"/>
    </source>
</evidence>
<reference evidence="21 22" key="1">
    <citation type="submission" date="2017-12" db="EMBL/GenBank/DDBJ databases">
        <authorList>
            <person name="Hurst M.R.H."/>
        </authorList>
    </citation>
    <scope>NUCLEOTIDE SEQUENCE [LARGE SCALE GENOMIC DNA]</scope>
    <source>
        <strain evidence="21 22">SY-3-19</strain>
    </source>
</reference>
<comment type="caution">
    <text evidence="21">The sequence shown here is derived from an EMBL/GenBank/DDBJ whole genome shotgun (WGS) entry which is preliminary data.</text>
</comment>
<keyword evidence="13 19" id="KW-0573">Peptidoglycan synthesis</keyword>
<evidence type="ECO:0000256" key="18">
    <source>
        <dbReference type="ARBA" id="ARBA00048914"/>
    </source>
</evidence>
<evidence type="ECO:0000256" key="1">
    <source>
        <dbReference type="ARBA" id="ARBA00001974"/>
    </source>
</evidence>
<dbReference type="Gene3D" id="3.30.465.10">
    <property type="match status" value="1"/>
</dbReference>
<evidence type="ECO:0000256" key="3">
    <source>
        <dbReference type="ARBA" id="ARBA00004496"/>
    </source>
</evidence>
<evidence type="ECO:0000256" key="9">
    <source>
        <dbReference type="ARBA" id="ARBA00022630"/>
    </source>
</evidence>
<organism evidence="21 22">
    <name type="scientific">Hyphococcus luteus</name>
    <dbReference type="NCBI Taxonomy" id="2058213"/>
    <lineage>
        <taxon>Bacteria</taxon>
        <taxon>Pseudomonadati</taxon>
        <taxon>Pseudomonadota</taxon>
        <taxon>Alphaproteobacteria</taxon>
        <taxon>Parvularculales</taxon>
        <taxon>Parvularculaceae</taxon>
        <taxon>Hyphococcus</taxon>
    </lineage>
</organism>
<keyword evidence="8 19" id="KW-0132">Cell division</keyword>
<keyword evidence="11 19" id="KW-0521">NADP</keyword>
<name>A0A2S7K9A6_9PROT</name>
<dbReference type="PANTHER" id="PTHR21071">
    <property type="entry name" value="UDP-N-ACETYLENOLPYRUVOYLGLUCOSAMINE REDUCTASE"/>
    <property type="match status" value="1"/>
</dbReference>
<comment type="cofactor">
    <cofactor evidence="1 19">
        <name>FAD</name>
        <dbReference type="ChEBI" id="CHEBI:57692"/>
    </cofactor>
</comment>
<dbReference type="GO" id="GO:0009252">
    <property type="term" value="P:peptidoglycan biosynthetic process"/>
    <property type="evidence" value="ECO:0007669"/>
    <property type="project" value="UniProtKB-UniRule"/>
</dbReference>
<keyword evidence="15 19" id="KW-0131">Cell cycle</keyword>
<keyword evidence="7 19" id="KW-0963">Cytoplasm</keyword>
<dbReference type="NCBIfam" id="TIGR00179">
    <property type="entry name" value="murB"/>
    <property type="match status" value="1"/>
</dbReference>
<dbReference type="PANTHER" id="PTHR21071:SF4">
    <property type="entry name" value="UDP-N-ACETYLENOLPYRUVOYLGLUCOSAMINE REDUCTASE"/>
    <property type="match status" value="1"/>
</dbReference>
<dbReference type="Proteomes" id="UP000239504">
    <property type="component" value="Unassembled WGS sequence"/>
</dbReference>
<dbReference type="GO" id="GO:0008762">
    <property type="term" value="F:UDP-N-acetylmuramate dehydrogenase activity"/>
    <property type="evidence" value="ECO:0007669"/>
    <property type="project" value="UniProtKB-UniRule"/>
</dbReference>
<comment type="function">
    <text evidence="2 19">Cell wall formation.</text>
</comment>
<keyword evidence="16 19" id="KW-0961">Cell wall biogenesis/degradation</keyword>
<dbReference type="Gene3D" id="3.90.78.10">
    <property type="entry name" value="UDP-N-acetylenolpyruvoylglucosamine reductase, C-terminal domain"/>
    <property type="match status" value="1"/>
</dbReference>
<dbReference type="GO" id="GO:0051301">
    <property type="term" value="P:cell division"/>
    <property type="evidence" value="ECO:0007669"/>
    <property type="project" value="UniProtKB-KW"/>
</dbReference>
<dbReference type="HAMAP" id="MF_00037">
    <property type="entry name" value="MurB"/>
    <property type="match status" value="1"/>
</dbReference>
<dbReference type="NCBIfam" id="NF010480">
    <property type="entry name" value="PRK13905.1"/>
    <property type="match status" value="1"/>
</dbReference>
<gene>
    <name evidence="19" type="primary">murB</name>
    <name evidence="21" type="ORF">CW354_03810</name>
</gene>
<evidence type="ECO:0000256" key="12">
    <source>
        <dbReference type="ARBA" id="ARBA00022960"/>
    </source>
</evidence>
<sequence length="309" mass="33208">MKKITISELPAVRGKYTENADLSALTWFRVGGPADVLFSPADEDDLAHFLKETPEEIPVHVMGVGSNLLVRDGGVRGVVIRFGSPFRQISVSGMRVTAGAGCIDAQVAKAAAQAGVAGLEFFRGVPGTIGGAIRMNAGAYGGEVKDVLVAAVAYDRKGRRRILSKDGLGFSYRHCAAPEGFIFTSATFEGRPDEPERILKRMEEISAAREETQPIRERTGGSTFANPDPDISGGKKSWQLIDEIGGRGRVVGDAQVSEHHCNFMINRGKASAADLEALIESLRQDVARETGVELKWEIRRIGEAIGNGE</sequence>
<comment type="pathway">
    <text evidence="4 19">Cell wall biogenesis; peptidoglycan biosynthesis.</text>
</comment>
<dbReference type="EMBL" id="PJCH01000003">
    <property type="protein sequence ID" value="PQA89085.1"/>
    <property type="molecule type" value="Genomic_DNA"/>
</dbReference>
<dbReference type="Pfam" id="PF02873">
    <property type="entry name" value="MurB_C"/>
    <property type="match status" value="1"/>
</dbReference>
<evidence type="ECO:0000313" key="21">
    <source>
        <dbReference type="EMBL" id="PQA89085.1"/>
    </source>
</evidence>
<dbReference type="UniPathway" id="UPA00219"/>
<evidence type="ECO:0000256" key="5">
    <source>
        <dbReference type="ARBA" id="ARBA00012518"/>
    </source>
</evidence>
<dbReference type="GO" id="GO:0071555">
    <property type="term" value="P:cell wall organization"/>
    <property type="evidence" value="ECO:0007669"/>
    <property type="project" value="UniProtKB-KW"/>
</dbReference>
<feature type="active site" evidence="19">
    <location>
        <position position="297"/>
    </location>
</feature>
<feature type="domain" description="FAD-binding PCMH-type" evidence="20">
    <location>
        <begin position="29"/>
        <end position="193"/>
    </location>
</feature>
<accession>A0A2S7K9A6</accession>
<evidence type="ECO:0000256" key="11">
    <source>
        <dbReference type="ARBA" id="ARBA00022857"/>
    </source>
</evidence>
<keyword evidence="10 19" id="KW-0274">FAD</keyword>
<evidence type="ECO:0000259" key="20">
    <source>
        <dbReference type="PROSITE" id="PS51387"/>
    </source>
</evidence>
<comment type="similarity">
    <text evidence="19">Belongs to the MurB family.</text>
</comment>
<dbReference type="GO" id="GO:0005829">
    <property type="term" value="C:cytosol"/>
    <property type="evidence" value="ECO:0007669"/>
    <property type="project" value="TreeGrafter"/>
</dbReference>
<dbReference type="InterPro" id="IPR016166">
    <property type="entry name" value="FAD-bd_PCMH"/>
</dbReference>
<dbReference type="Pfam" id="PF01565">
    <property type="entry name" value="FAD_binding_4"/>
    <property type="match status" value="1"/>
</dbReference>
<evidence type="ECO:0000256" key="19">
    <source>
        <dbReference type="HAMAP-Rule" id="MF_00037"/>
    </source>
</evidence>
<proteinExistence type="inferred from homology"/>
<dbReference type="InterPro" id="IPR003170">
    <property type="entry name" value="MurB"/>
</dbReference>
<dbReference type="GO" id="GO:0071949">
    <property type="term" value="F:FAD binding"/>
    <property type="evidence" value="ECO:0007669"/>
    <property type="project" value="InterPro"/>
</dbReference>
<dbReference type="InterPro" id="IPR036318">
    <property type="entry name" value="FAD-bd_PCMH-like_sf"/>
</dbReference>
<feature type="active site" evidence="19">
    <location>
        <position position="173"/>
    </location>
</feature>
<dbReference type="SUPFAM" id="SSF56176">
    <property type="entry name" value="FAD-binding/transporter-associated domain-like"/>
    <property type="match status" value="1"/>
</dbReference>
<comment type="subcellular location">
    <subcellularLocation>
        <location evidence="3 19">Cytoplasm</location>
    </subcellularLocation>
</comment>
<evidence type="ECO:0000256" key="6">
    <source>
        <dbReference type="ARBA" id="ARBA00015188"/>
    </source>
</evidence>
<keyword evidence="22" id="KW-1185">Reference proteome</keyword>
<dbReference type="EC" id="1.3.1.98" evidence="5 19"/>
<evidence type="ECO:0000256" key="4">
    <source>
        <dbReference type="ARBA" id="ARBA00004752"/>
    </source>
</evidence>
<dbReference type="InterPro" id="IPR016169">
    <property type="entry name" value="FAD-bd_PCMH_sub2"/>
</dbReference>
<feature type="active site" description="Proton donor" evidence="19">
    <location>
        <position position="222"/>
    </location>
</feature>
<evidence type="ECO:0000256" key="16">
    <source>
        <dbReference type="ARBA" id="ARBA00023316"/>
    </source>
</evidence>
<evidence type="ECO:0000313" key="22">
    <source>
        <dbReference type="Proteomes" id="UP000239504"/>
    </source>
</evidence>